<evidence type="ECO:0000313" key="4">
    <source>
        <dbReference type="Proteomes" id="UP001516023"/>
    </source>
</evidence>
<keyword evidence="2" id="KW-0812">Transmembrane</keyword>
<name>A0ABD3R0H8_9STRA</name>
<feature type="transmembrane region" description="Helical" evidence="2">
    <location>
        <begin position="527"/>
        <end position="549"/>
    </location>
</feature>
<feature type="transmembrane region" description="Helical" evidence="2">
    <location>
        <begin position="605"/>
        <end position="630"/>
    </location>
</feature>
<dbReference type="Proteomes" id="UP001516023">
    <property type="component" value="Unassembled WGS sequence"/>
</dbReference>
<feature type="transmembrane region" description="Helical" evidence="2">
    <location>
        <begin position="555"/>
        <end position="584"/>
    </location>
</feature>
<dbReference type="EMBL" id="JABMIG020000001">
    <property type="protein sequence ID" value="KAL3805938.1"/>
    <property type="molecule type" value="Genomic_DNA"/>
</dbReference>
<feature type="transmembrane region" description="Helical" evidence="2">
    <location>
        <begin position="636"/>
        <end position="657"/>
    </location>
</feature>
<feature type="region of interest" description="Disordered" evidence="1">
    <location>
        <begin position="1"/>
        <end position="35"/>
    </location>
</feature>
<sequence>MNYLQKKKKKEKEKEKKKKEKEKEKKKEKTAHRASTMAESRVLIWPCDVNGLPALPIVTRADDATVSFSGYGDRMVPERAPDSSKGALVSRSPGSYFDKAGKFAVIGWKHESPSGRSTTTITAVAVGAIFIPHAHENNPASIENIQTNEHRVEPTTVASDKPGQDIISSVIQLLSNQFPCIATKSPCGECIPCAAYNSLQILHVVSHDDPSIKRKIDRKEDANNQRYQILLYNPREASDWYTQSRHKQPHISSYPRDSWERTLLLVCISYHVLHNFQLAMVCLKHNKITTLTGSTNVEAEVFEKSNNDICDSCKCFKIQETNPKRDTCTATTNSFSIWNESLLLLHWNGACLRHFSQSRRCCNGLSGNMLFRSRNAESRIIGNKTIGLASVLGPKVPLFSLIRMFSLQEAGRNNKTKFKSVLLLNEKSNLCSHAASTAIFLDASLGLLIGIAFMTCHRSIIHAITYSWEQYHDSFWDKGLAWLQSNPAGVKMNVALTKQIGTGVRWLLHYHAGFISHLFITNTSAPALIQIVGALTIVFGSRFFFALAFDSSRLAILHIYILTCLFSACQRLELSTLSSLWLLFRGKKRNILRLRSDHLDYDHMQLLLGMLLFSVCLFLFTTVLVHHWFFVVVGGISELMLSGMWIGYMGVESIFYIEKILRDSQSTHHMGSDYWVGMHVKLHKLSLSEHDACWRRLDNAYVAAFFNGSIPNNTNVEGIKVAALSPYVSVKSLSAAVSKLSFPMTSNASTVSKAFLSFLTLRLARITTFLSSLILAIPCSVTSSCIDITRSLQQSYNSWAAEQ</sequence>
<evidence type="ECO:0000256" key="1">
    <source>
        <dbReference type="SAM" id="MobiDB-lite"/>
    </source>
</evidence>
<keyword evidence="2" id="KW-1133">Transmembrane helix</keyword>
<organism evidence="3 4">
    <name type="scientific">Cyclotella cryptica</name>
    <dbReference type="NCBI Taxonomy" id="29204"/>
    <lineage>
        <taxon>Eukaryota</taxon>
        <taxon>Sar</taxon>
        <taxon>Stramenopiles</taxon>
        <taxon>Ochrophyta</taxon>
        <taxon>Bacillariophyta</taxon>
        <taxon>Coscinodiscophyceae</taxon>
        <taxon>Thalassiosirophycidae</taxon>
        <taxon>Stephanodiscales</taxon>
        <taxon>Stephanodiscaceae</taxon>
        <taxon>Cyclotella</taxon>
    </lineage>
</organism>
<comment type="caution">
    <text evidence="3">The sequence shown here is derived from an EMBL/GenBank/DDBJ whole genome shotgun (WGS) entry which is preliminary data.</text>
</comment>
<reference evidence="3 4" key="1">
    <citation type="journal article" date="2020" name="G3 (Bethesda)">
        <title>Improved Reference Genome for Cyclotella cryptica CCMP332, a Model for Cell Wall Morphogenesis, Salinity Adaptation, and Lipid Production in Diatoms (Bacillariophyta).</title>
        <authorList>
            <person name="Roberts W.R."/>
            <person name="Downey K.M."/>
            <person name="Ruck E.C."/>
            <person name="Traller J.C."/>
            <person name="Alverson A.J."/>
        </authorList>
    </citation>
    <scope>NUCLEOTIDE SEQUENCE [LARGE SCALE GENOMIC DNA]</scope>
    <source>
        <strain evidence="3 4">CCMP332</strain>
    </source>
</reference>
<evidence type="ECO:0000313" key="3">
    <source>
        <dbReference type="EMBL" id="KAL3805938.1"/>
    </source>
</evidence>
<dbReference type="InterPro" id="IPR007720">
    <property type="entry name" value="PigQ/GPI1"/>
</dbReference>
<dbReference type="PANTHER" id="PTHR21329">
    <property type="entry name" value="PHOSPHATIDYLINOSITOL N-ACETYLGLUCOSAMINYLTRANSFERASE SUBUNIT Q-RELATED"/>
    <property type="match status" value="1"/>
</dbReference>
<dbReference type="AlphaFoldDB" id="A0ABD3R0H8"/>
<feature type="compositionally biased region" description="Basic residues" evidence="1">
    <location>
        <begin position="1"/>
        <end position="20"/>
    </location>
</feature>
<proteinExistence type="predicted"/>
<protein>
    <submittedName>
        <fullName evidence="3">Uncharacterized protein</fullName>
    </submittedName>
</protein>
<dbReference type="PANTHER" id="PTHR21329:SF3">
    <property type="entry name" value="PHOSPHATIDYLINOSITOL N-ACETYLGLUCOSAMINYLTRANSFERASE SUBUNIT Q"/>
    <property type="match status" value="1"/>
</dbReference>
<accession>A0ABD3R0H8</accession>
<dbReference type="Pfam" id="PF05024">
    <property type="entry name" value="Gpi1"/>
    <property type="match status" value="1"/>
</dbReference>
<evidence type="ECO:0000256" key="2">
    <source>
        <dbReference type="SAM" id="Phobius"/>
    </source>
</evidence>
<keyword evidence="2" id="KW-0472">Membrane</keyword>
<keyword evidence="4" id="KW-1185">Reference proteome</keyword>
<gene>
    <name evidence="3" type="ORF">HJC23_007899</name>
</gene>